<dbReference type="InterPro" id="IPR036865">
    <property type="entry name" value="CRAL-TRIO_dom_sf"/>
</dbReference>
<evidence type="ECO:0000256" key="2">
    <source>
        <dbReference type="SAM" id="SignalP"/>
    </source>
</evidence>
<keyword evidence="2" id="KW-0732">Signal</keyword>
<keyword evidence="4" id="KW-1185">Reference proteome</keyword>
<reference evidence="3" key="1">
    <citation type="submission" date="2021-02" db="EMBL/GenBank/DDBJ databases">
        <authorList>
            <person name="Dougan E. K."/>
            <person name="Rhodes N."/>
            <person name="Thang M."/>
            <person name="Chan C."/>
        </authorList>
    </citation>
    <scope>NUCLEOTIDE SEQUENCE</scope>
</reference>
<proteinExistence type="predicted"/>
<sequence length="330" mass="36914">MSMLLTCSLLGEDLILACGATREVVEQLEVVIPDEEARPVPDRALSKRQDSEWFSCEDEVPWEKARRSAPSTAVPSDPSEANCSDEVSQWEASPACSQGTATKNSEAAVPSFAVDKRVEDLQQRLTDLLDSSDAARGTIEKLGGYPACHWRFLRASGYSLDAAEQKLRETVEFRVREGVNQLLQTPAAQEVHEQLREVWPEVNLGITGDGSPISFFDVGKAVRFLQLGVDEERLRLFWLTWMERSYEIQCHGRRMATGSSSIDPHDIPGTVVVYDLKELRLSQITSCLSGLHQFCRVLGLAEKHYPCALRKAPTAWRPMPNVYVMEKCIT</sequence>
<comment type="caution">
    <text evidence="3">The sequence shown here is derived from an EMBL/GenBank/DDBJ whole genome shotgun (WGS) entry which is preliminary data.</text>
</comment>
<dbReference type="Gene3D" id="3.40.525.10">
    <property type="entry name" value="CRAL-TRIO lipid binding domain"/>
    <property type="match status" value="1"/>
</dbReference>
<evidence type="ECO:0000256" key="1">
    <source>
        <dbReference type="SAM" id="MobiDB-lite"/>
    </source>
</evidence>
<dbReference type="InterPro" id="IPR036273">
    <property type="entry name" value="CRAL/TRIO_N_dom_sf"/>
</dbReference>
<accession>A0A812P528</accession>
<feature type="signal peptide" evidence="2">
    <location>
        <begin position="1"/>
        <end position="19"/>
    </location>
</feature>
<dbReference type="AlphaFoldDB" id="A0A812P528"/>
<dbReference type="EMBL" id="CAJNJA010014808">
    <property type="protein sequence ID" value="CAE7350567.1"/>
    <property type="molecule type" value="Genomic_DNA"/>
</dbReference>
<feature type="region of interest" description="Disordered" evidence="1">
    <location>
        <begin position="65"/>
        <end position="104"/>
    </location>
</feature>
<organism evidence="3 4">
    <name type="scientific">Symbiodinium necroappetens</name>
    <dbReference type="NCBI Taxonomy" id="1628268"/>
    <lineage>
        <taxon>Eukaryota</taxon>
        <taxon>Sar</taxon>
        <taxon>Alveolata</taxon>
        <taxon>Dinophyceae</taxon>
        <taxon>Suessiales</taxon>
        <taxon>Symbiodiniaceae</taxon>
        <taxon>Symbiodinium</taxon>
    </lineage>
</organism>
<feature type="chain" id="PRO_5032681655" evidence="2">
    <location>
        <begin position="20"/>
        <end position="330"/>
    </location>
</feature>
<name>A0A812P528_9DINO</name>
<dbReference type="SUPFAM" id="SSF46938">
    <property type="entry name" value="CRAL/TRIO N-terminal domain"/>
    <property type="match status" value="1"/>
</dbReference>
<evidence type="ECO:0000313" key="3">
    <source>
        <dbReference type="EMBL" id="CAE7350567.1"/>
    </source>
</evidence>
<dbReference type="Proteomes" id="UP000601435">
    <property type="component" value="Unassembled WGS sequence"/>
</dbReference>
<evidence type="ECO:0000313" key="4">
    <source>
        <dbReference type="Proteomes" id="UP000601435"/>
    </source>
</evidence>
<protein>
    <submittedName>
        <fullName evidence="3">Tmtc3 protein</fullName>
    </submittedName>
</protein>
<dbReference type="OrthoDB" id="75724at2759"/>
<feature type="compositionally biased region" description="Polar residues" evidence="1">
    <location>
        <begin position="69"/>
        <end position="104"/>
    </location>
</feature>
<gene>
    <name evidence="3" type="primary">Tmtc3</name>
    <name evidence="3" type="ORF">SNEC2469_LOCUS9098</name>
</gene>